<name>A0A3E2WQH3_9FIRM</name>
<gene>
    <name evidence="5" type="ORF">DWX41_14595</name>
</gene>
<dbReference type="GO" id="GO:0043565">
    <property type="term" value="F:sequence-specific DNA binding"/>
    <property type="evidence" value="ECO:0007669"/>
    <property type="project" value="InterPro"/>
</dbReference>
<organism evidence="5 6">
    <name type="scientific">Hungatella hathewayi</name>
    <dbReference type="NCBI Taxonomy" id="154046"/>
    <lineage>
        <taxon>Bacteria</taxon>
        <taxon>Bacillati</taxon>
        <taxon>Bacillota</taxon>
        <taxon>Clostridia</taxon>
        <taxon>Lachnospirales</taxon>
        <taxon>Lachnospiraceae</taxon>
        <taxon>Hungatella</taxon>
    </lineage>
</organism>
<dbReference type="InterPro" id="IPR018060">
    <property type="entry name" value="HTH_AraC"/>
</dbReference>
<dbReference type="InterPro" id="IPR014710">
    <property type="entry name" value="RmlC-like_jellyroll"/>
</dbReference>
<dbReference type="EMBL" id="QVIA01000016">
    <property type="protein sequence ID" value="RGC29508.1"/>
    <property type="molecule type" value="Genomic_DNA"/>
</dbReference>
<sequence>MIYAKDDVIQKNEFPFDIFNGNGQNNHLPSEKITVHNHDCLEINYVVHGGGYYLIGNNKYELHTGDICLINNQEYHMAMNTGMLMLKVIVFNADLIWNGSQMDYMYLKAFFERKENYEPFFKAGGDIAEAVTPIIFALDKEWREKKPGYRILIKADLMKMLAMIYRYYQESESFDDQAKPPWKNYHCVTQAVDYINSHYQERLTLGGMAEMVHMSENYFSTVFREVVQMPFSKYVLEKRLDHACMLLKTTNIHITAVALQSGFENISYFNRVFKKKYGASPGRYRSDKKILEESAIKS</sequence>
<dbReference type="Gene3D" id="2.60.120.10">
    <property type="entry name" value="Jelly Rolls"/>
    <property type="match status" value="1"/>
</dbReference>
<comment type="caution">
    <text evidence="5">The sequence shown here is derived from an EMBL/GenBank/DDBJ whole genome shotgun (WGS) entry which is preliminary data.</text>
</comment>
<evidence type="ECO:0000313" key="5">
    <source>
        <dbReference type="EMBL" id="RGC29508.1"/>
    </source>
</evidence>
<dbReference type="GO" id="GO:0003700">
    <property type="term" value="F:DNA-binding transcription factor activity"/>
    <property type="evidence" value="ECO:0007669"/>
    <property type="project" value="InterPro"/>
</dbReference>
<dbReference type="PANTHER" id="PTHR43280:SF28">
    <property type="entry name" value="HTH-TYPE TRANSCRIPTIONAL ACTIVATOR RHAS"/>
    <property type="match status" value="1"/>
</dbReference>
<dbReference type="InterPro" id="IPR003313">
    <property type="entry name" value="AraC-bd"/>
</dbReference>
<keyword evidence="2" id="KW-0238">DNA-binding</keyword>
<dbReference type="SMART" id="SM00342">
    <property type="entry name" value="HTH_ARAC"/>
    <property type="match status" value="1"/>
</dbReference>
<dbReference type="InterPro" id="IPR009057">
    <property type="entry name" value="Homeodomain-like_sf"/>
</dbReference>
<keyword evidence="1" id="KW-0805">Transcription regulation</keyword>
<dbReference type="RefSeq" id="WP_025654911.1">
    <property type="nucleotide sequence ID" value="NZ_QVIA01000016.1"/>
</dbReference>
<dbReference type="Gene3D" id="1.10.10.60">
    <property type="entry name" value="Homeodomain-like"/>
    <property type="match status" value="2"/>
</dbReference>
<dbReference type="GeneID" id="93332880"/>
<feature type="domain" description="HTH araC/xylS-type" evidence="4">
    <location>
        <begin position="189"/>
        <end position="287"/>
    </location>
</feature>
<dbReference type="AlphaFoldDB" id="A0A3E2WQH3"/>
<dbReference type="PROSITE" id="PS01124">
    <property type="entry name" value="HTH_ARAC_FAMILY_2"/>
    <property type="match status" value="1"/>
</dbReference>
<evidence type="ECO:0000313" key="6">
    <source>
        <dbReference type="Proteomes" id="UP000261111"/>
    </source>
</evidence>
<accession>A0A3E2WQH3</accession>
<dbReference type="PANTHER" id="PTHR43280">
    <property type="entry name" value="ARAC-FAMILY TRANSCRIPTIONAL REGULATOR"/>
    <property type="match status" value="1"/>
</dbReference>
<dbReference type="Proteomes" id="UP000261111">
    <property type="component" value="Unassembled WGS sequence"/>
</dbReference>
<dbReference type="PRINTS" id="PR00032">
    <property type="entry name" value="HTHARAC"/>
</dbReference>
<evidence type="ECO:0000256" key="3">
    <source>
        <dbReference type="ARBA" id="ARBA00023163"/>
    </source>
</evidence>
<dbReference type="Pfam" id="PF02311">
    <property type="entry name" value="AraC_binding"/>
    <property type="match status" value="1"/>
</dbReference>
<dbReference type="SUPFAM" id="SSF46689">
    <property type="entry name" value="Homeodomain-like"/>
    <property type="match status" value="2"/>
</dbReference>
<dbReference type="SUPFAM" id="SSF51215">
    <property type="entry name" value="Regulatory protein AraC"/>
    <property type="match status" value="1"/>
</dbReference>
<dbReference type="InterPro" id="IPR020449">
    <property type="entry name" value="Tscrpt_reg_AraC-type_HTH"/>
</dbReference>
<dbReference type="Pfam" id="PF12833">
    <property type="entry name" value="HTH_18"/>
    <property type="match status" value="1"/>
</dbReference>
<keyword evidence="3" id="KW-0804">Transcription</keyword>
<evidence type="ECO:0000256" key="2">
    <source>
        <dbReference type="ARBA" id="ARBA00023125"/>
    </source>
</evidence>
<evidence type="ECO:0000256" key="1">
    <source>
        <dbReference type="ARBA" id="ARBA00023015"/>
    </source>
</evidence>
<dbReference type="PROSITE" id="PS00041">
    <property type="entry name" value="HTH_ARAC_FAMILY_1"/>
    <property type="match status" value="1"/>
</dbReference>
<dbReference type="InterPro" id="IPR018062">
    <property type="entry name" value="HTH_AraC-typ_CS"/>
</dbReference>
<dbReference type="InterPro" id="IPR037923">
    <property type="entry name" value="HTH-like"/>
</dbReference>
<reference evidence="5 6" key="1">
    <citation type="submission" date="2018-08" db="EMBL/GenBank/DDBJ databases">
        <title>A genome reference for cultivated species of the human gut microbiota.</title>
        <authorList>
            <person name="Zou Y."/>
            <person name="Xue W."/>
            <person name="Luo G."/>
        </authorList>
    </citation>
    <scope>NUCLEOTIDE SEQUENCE [LARGE SCALE GENOMIC DNA]</scope>
    <source>
        <strain evidence="5 6">AF19-21</strain>
    </source>
</reference>
<proteinExistence type="predicted"/>
<protein>
    <submittedName>
        <fullName evidence="5">AraC family transcriptional regulator</fullName>
    </submittedName>
</protein>
<evidence type="ECO:0000259" key="4">
    <source>
        <dbReference type="PROSITE" id="PS01124"/>
    </source>
</evidence>